<keyword evidence="1" id="KW-0472">Membrane</keyword>
<feature type="transmembrane region" description="Helical" evidence="1">
    <location>
        <begin position="20"/>
        <end position="41"/>
    </location>
</feature>
<sequence>MSTFPFPSKSFLVSRSLLPFFSLGFPLPLSTAIDLCSLFLMR</sequence>
<gene>
    <name evidence="2" type="ORF">M6B38_255820</name>
</gene>
<name>A0AAX6IHP3_IRIPA</name>
<reference evidence="2" key="1">
    <citation type="journal article" date="2023" name="GigaByte">
        <title>Genome assembly of the bearded iris, Iris pallida Lam.</title>
        <authorList>
            <person name="Bruccoleri R.E."/>
            <person name="Oakeley E.J."/>
            <person name="Faust A.M.E."/>
            <person name="Altorfer M."/>
            <person name="Dessus-Babus S."/>
            <person name="Burckhardt D."/>
            <person name="Oertli M."/>
            <person name="Naumann U."/>
            <person name="Petersen F."/>
            <person name="Wong J."/>
        </authorList>
    </citation>
    <scope>NUCLEOTIDE SEQUENCE</scope>
    <source>
        <strain evidence="2">GSM-AAB239-AS_SAM_17_03QT</strain>
    </source>
</reference>
<evidence type="ECO:0000313" key="3">
    <source>
        <dbReference type="Proteomes" id="UP001140949"/>
    </source>
</evidence>
<protein>
    <submittedName>
        <fullName evidence="2">F-box protein SKIP1-like</fullName>
    </submittedName>
</protein>
<dbReference type="Proteomes" id="UP001140949">
    <property type="component" value="Unassembled WGS sequence"/>
</dbReference>
<dbReference type="AlphaFoldDB" id="A0AAX6IHP3"/>
<comment type="caution">
    <text evidence="2">The sequence shown here is derived from an EMBL/GenBank/DDBJ whole genome shotgun (WGS) entry which is preliminary data.</text>
</comment>
<keyword evidence="1" id="KW-0812">Transmembrane</keyword>
<evidence type="ECO:0000256" key="1">
    <source>
        <dbReference type="SAM" id="Phobius"/>
    </source>
</evidence>
<proteinExistence type="predicted"/>
<keyword evidence="1" id="KW-1133">Transmembrane helix</keyword>
<dbReference type="EMBL" id="JANAVB010001800">
    <property type="protein sequence ID" value="KAJ6852463.1"/>
    <property type="molecule type" value="Genomic_DNA"/>
</dbReference>
<keyword evidence="3" id="KW-1185">Reference proteome</keyword>
<organism evidence="2 3">
    <name type="scientific">Iris pallida</name>
    <name type="common">Sweet iris</name>
    <dbReference type="NCBI Taxonomy" id="29817"/>
    <lineage>
        <taxon>Eukaryota</taxon>
        <taxon>Viridiplantae</taxon>
        <taxon>Streptophyta</taxon>
        <taxon>Embryophyta</taxon>
        <taxon>Tracheophyta</taxon>
        <taxon>Spermatophyta</taxon>
        <taxon>Magnoliopsida</taxon>
        <taxon>Liliopsida</taxon>
        <taxon>Asparagales</taxon>
        <taxon>Iridaceae</taxon>
        <taxon>Iridoideae</taxon>
        <taxon>Irideae</taxon>
        <taxon>Iris</taxon>
    </lineage>
</organism>
<evidence type="ECO:0000313" key="2">
    <source>
        <dbReference type="EMBL" id="KAJ6852463.1"/>
    </source>
</evidence>
<reference evidence="2" key="2">
    <citation type="submission" date="2023-04" db="EMBL/GenBank/DDBJ databases">
        <authorList>
            <person name="Bruccoleri R.E."/>
            <person name="Oakeley E.J."/>
            <person name="Faust A.-M."/>
            <person name="Dessus-Babus S."/>
            <person name="Altorfer M."/>
            <person name="Burckhardt D."/>
            <person name="Oertli M."/>
            <person name="Naumann U."/>
            <person name="Petersen F."/>
            <person name="Wong J."/>
        </authorList>
    </citation>
    <scope>NUCLEOTIDE SEQUENCE</scope>
    <source>
        <strain evidence="2">GSM-AAB239-AS_SAM_17_03QT</strain>
        <tissue evidence="2">Leaf</tissue>
    </source>
</reference>
<accession>A0AAX6IHP3</accession>